<keyword evidence="1" id="KW-0418">Kinase</keyword>
<feature type="domain" description="Protein kinase" evidence="7">
    <location>
        <begin position="707"/>
        <end position="1122"/>
    </location>
</feature>
<reference evidence="8" key="1">
    <citation type="journal article" date="2020" name="Fungal Divers.">
        <title>Resolving the Mortierellaceae phylogeny through synthesis of multi-gene phylogenetics and phylogenomics.</title>
        <authorList>
            <person name="Vandepol N."/>
            <person name="Liber J."/>
            <person name="Desiro A."/>
            <person name="Na H."/>
            <person name="Kennedy M."/>
            <person name="Barry K."/>
            <person name="Grigoriev I.V."/>
            <person name="Miller A.N."/>
            <person name="O'Donnell K."/>
            <person name="Stajich J.E."/>
            <person name="Bonito G."/>
        </authorList>
    </citation>
    <scope>NUCLEOTIDE SEQUENCE</scope>
    <source>
        <strain evidence="8">NRRL 6426</strain>
    </source>
</reference>
<dbReference type="SUPFAM" id="SSF56112">
    <property type="entry name" value="Protein kinase-like (PK-like)"/>
    <property type="match status" value="1"/>
</dbReference>
<dbReference type="GO" id="GO:0004674">
    <property type="term" value="F:protein serine/threonine kinase activity"/>
    <property type="evidence" value="ECO:0007669"/>
    <property type="project" value="UniProtKB-KW"/>
</dbReference>
<feature type="coiled-coil region" evidence="4">
    <location>
        <begin position="1038"/>
        <end position="1091"/>
    </location>
</feature>
<keyword evidence="3" id="KW-0067">ATP-binding</keyword>
<feature type="region of interest" description="Disordered" evidence="5">
    <location>
        <begin position="410"/>
        <end position="436"/>
    </location>
</feature>
<feature type="non-terminal residue" evidence="8">
    <location>
        <position position="1"/>
    </location>
</feature>
<keyword evidence="9" id="KW-1185">Reference proteome</keyword>
<feature type="compositionally biased region" description="Basic and acidic residues" evidence="5">
    <location>
        <begin position="363"/>
        <end position="374"/>
    </location>
</feature>
<feature type="compositionally biased region" description="Gly residues" evidence="5">
    <location>
        <begin position="1"/>
        <end position="12"/>
    </location>
</feature>
<name>A0A9P5RW63_9FUNG</name>
<dbReference type="InterPro" id="IPR050117">
    <property type="entry name" value="MAPK"/>
</dbReference>
<sequence>GSGGAGESGGADGSDSSGSSGSGGSGSSSSGGSGGSGSSDGSDGAGGSGSGSSGSGGFGDSGTGGAGGPISGGSSDSGGAGSIGGSDSGGSGRSGSGGSGGSGSDGSGSGSSGGSSSGGSGGSGGSGSGGAGGNGSGGSGSAGSGDSGSGGAGGAGSGSSGSGGVSGTSSGTIPEGVPGAVIPGSPYPNPDASSQVMVGANQTATITPGAAVTPSTVPAGLPDGGSKTSDDGAHSNLAKILGGLFGGIALIALVGLLFVLAKRRRERHDDAEADAGGSGAAGPGDNTLGGGGSMGPDGAFYSPGIIPPKQHTPGAPGGGTGGIPPLAPVGGASGSDAPSGPGAAVGGAVLVAGAIANKHKRKESLNLKDQRQEQTFEAGHSTTEDSPTDNINNSVLSAKRSSKAKFFMGGGDYKPPLRRPSPVLPEPTTPMLPITTVGSKTEVDDTLESVEVKPREEHMVPGSGNSKTNSSTTVTRTNSGTSSSNNNGAIIAGTATGIALAAGGIANAHHSNKETRVDGSSSKTATKTTTTNGGKSTTTTTTVTGSGSGPYETEEVLHGTDGTLEGEIPGHGRFESTASTGMNISSSSSVMYQSGSTSTTSVASMHVGGNQIVTSNGKSTVASSSSAERLVGEMVVAGTATGVLTQQQKEQQQHILLQRQQGPPTIHKTQITLKLSIIRYERSDASQATPNAKPGTLMFSQVEMLDGAPDVRIPGSAFSHVRDSSKVTGQEEGLPSPVVPGPSGAARSTESEVRERSLRWMTNEFKWKREAGMLQHLRSDVHIAELFTLYSLPSFAEYRYVSVMGPFTRTLDTYIKERRGIRTTPPSQPLTPEQVSLQAKGPLTVVEIKNLTDSIASALKWCHDHHVVHLSLSPASIFLQEYYSEPDGQGGYRASVYSNYSSRNSSITDGEAPTIVQQWKLWDFSNARFVGEAVDLTMDTTGYTSPEILIASRRHSQKTTIVKTTSEAENPNQDTTVTTTVSPDGVVTKTTTIKSSSAEGSATVVRSQDQEKLMANQTMDMWSLGQIVYEMHTTQPMFTSAEDALEKLTSALEKQEESEGDDDDGDDLDKAKAHDKIRQQLQDQIQKIQNIPDMGAREVITGLLEMRQERRLDHEEIRNLYLDLQD</sequence>
<evidence type="ECO:0000256" key="6">
    <source>
        <dbReference type="SAM" id="Phobius"/>
    </source>
</evidence>
<evidence type="ECO:0000256" key="3">
    <source>
        <dbReference type="ARBA" id="ARBA00022840"/>
    </source>
</evidence>
<evidence type="ECO:0000256" key="2">
    <source>
        <dbReference type="ARBA" id="ARBA00022741"/>
    </source>
</evidence>
<dbReference type="OrthoDB" id="2440121at2759"/>
<organism evidence="8 9">
    <name type="scientific">Linnemannia schmuckeri</name>
    <dbReference type="NCBI Taxonomy" id="64567"/>
    <lineage>
        <taxon>Eukaryota</taxon>
        <taxon>Fungi</taxon>
        <taxon>Fungi incertae sedis</taxon>
        <taxon>Mucoromycota</taxon>
        <taxon>Mortierellomycotina</taxon>
        <taxon>Mortierellomycetes</taxon>
        <taxon>Mortierellales</taxon>
        <taxon>Mortierellaceae</taxon>
        <taxon>Linnemannia</taxon>
    </lineage>
</organism>
<evidence type="ECO:0000256" key="4">
    <source>
        <dbReference type="SAM" id="Coils"/>
    </source>
</evidence>
<feature type="region of interest" description="Disordered" evidence="5">
    <location>
        <begin position="510"/>
        <end position="551"/>
    </location>
</feature>
<dbReference type="AlphaFoldDB" id="A0A9P5RW63"/>
<keyword evidence="6" id="KW-0472">Membrane</keyword>
<feature type="region of interest" description="Disordered" evidence="5">
    <location>
        <begin position="270"/>
        <end position="341"/>
    </location>
</feature>
<proteinExistence type="predicted"/>
<feature type="region of interest" description="Disordered" evidence="5">
    <location>
        <begin position="455"/>
        <end position="487"/>
    </location>
</feature>
<feature type="transmembrane region" description="Helical" evidence="6">
    <location>
        <begin position="240"/>
        <end position="261"/>
    </location>
</feature>
<dbReference type="SMART" id="SM00220">
    <property type="entry name" value="S_TKc"/>
    <property type="match status" value="1"/>
</dbReference>
<evidence type="ECO:0000313" key="9">
    <source>
        <dbReference type="Proteomes" id="UP000748756"/>
    </source>
</evidence>
<keyword evidence="1" id="KW-0723">Serine/threonine-protein kinase</keyword>
<evidence type="ECO:0000259" key="7">
    <source>
        <dbReference type="PROSITE" id="PS50011"/>
    </source>
</evidence>
<feature type="compositionally biased region" description="Low complexity" evidence="5">
    <location>
        <begin position="328"/>
        <end position="341"/>
    </location>
</feature>
<gene>
    <name evidence="8" type="ORF">BG015_011394</name>
</gene>
<protein>
    <recommendedName>
        <fullName evidence="7">Protein kinase domain-containing protein</fullName>
    </recommendedName>
</protein>
<dbReference type="InterPro" id="IPR000719">
    <property type="entry name" value="Prot_kinase_dom"/>
</dbReference>
<dbReference type="InterPro" id="IPR011009">
    <property type="entry name" value="Kinase-like_dom_sf"/>
</dbReference>
<feature type="region of interest" description="Disordered" evidence="5">
    <location>
        <begin position="207"/>
        <end position="231"/>
    </location>
</feature>
<feature type="compositionally biased region" description="Low complexity" evidence="5">
    <location>
        <begin position="519"/>
        <end position="545"/>
    </location>
</feature>
<keyword evidence="1" id="KW-0808">Transferase</keyword>
<keyword evidence="6" id="KW-0812">Transmembrane</keyword>
<evidence type="ECO:0000256" key="5">
    <source>
        <dbReference type="SAM" id="MobiDB-lite"/>
    </source>
</evidence>
<accession>A0A9P5RW63</accession>
<keyword evidence="2" id="KW-0547">Nucleotide-binding</keyword>
<feature type="compositionally biased region" description="Pro residues" evidence="5">
    <location>
        <begin position="418"/>
        <end position="430"/>
    </location>
</feature>
<keyword evidence="6" id="KW-1133">Transmembrane helix</keyword>
<dbReference type="Proteomes" id="UP000748756">
    <property type="component" value="Unassembled WGS sequence"/>
</dbReference>
<feature type="compositionally biased region" description="Polar residues" evidence="5">
    <location>
        <begin position="380"/>
        <end position="393"/>
    </location>
</feature>
<dbReference type="EMBL" id="JAAAUQ010000879">
    <property type="protein sequence ID" value="KAF9147018.1"/>
    <property type="molecule type" value="Genomic_DNA"/>
</dbReference>
<feature type="region of interest" description="Disordered" evidence="5">
    <location>
        <begin position="361"/>
        <end position="393"/>
    </location>
</feature>
<evidence type="ECO:0000256" key="1">
    <source>
        <dbReference type="ARBA" id="ARBA00022527"/>
    </source>
</evidence>
<dbReference type="Gene3D" id="1.10.510.10">
    <property type="entry name" value="Transferase(Phosphotransferase) domain 1"/>
    <property type="match status" value="1"/>
</dbReference>
<evidence type="ECO:0000313" key="8">
    <source>
        <dbReference type="EMBL" id="KAF9147018.1"/>
    </source>
</evidence>
<feature type="compositionally biased region" description="Gly residues" evidence="5">
    <location>
        <begin position="276"/>
        <end position="295"/>
    </location>
</feature>
<dbReference type="GO" id="GO:0005524">
    <property type="term" value="F:ATP binding"/>
    <property type="evidence" value="ECO:0007669"/>
    <property type="project" value="UniProtKB-KW"/>
</dbReference>
<feature type="compositionally biased region" description="Gly residues" evidence="5">
    <location>
        <begin position="20"/>
        <end position="166"/>
    </location>
</feature>
<feature type="compositionally biased region" description="Low complexity" evidence="5">
    <location>
        <begin position="462"/>
        <end position="487"/>
    </location>
</feature>
<comment type="caution">
    <text evidence="8">The sequence shown here is derived from an EMBL/GenBank/DDBJ whole genome shotgun (WGS) entry which is preliminary data.</text>
</comment>
<dbReference type="PANTHER" id="PTHR24055">
    <property type="entry name" value="MITOGEN-ACTIVATED PROTEIN KINASE"/>
    <property type="match status" value="1"/>
</dbReference>
<feature type="region of interest" description="Disordered" evidence="5">
    <location>
        <begin position="723"/>
        <end position="752"/>
    </location>
</feature>
<feature type="region of interest" description="Disordered" evidence="5">
    <location>
        <begin position="1"/>
        <end position="195"/>
    </location>
</feature>
<dbReference type="PROSITE" id="PS50011">
    <property type="entry name" value="PROTEIN_KINASE_DOM"/>
    <property type="match status" value="1"/>
</dbReference>
<keyword evidence="4" id="KW-0175">Coiled coil</keyword>